<protein>
    <submittedName>
        <fullName evidence="1">Uncharacterized protein</fullName>
    </submittedName>
</protein>
<evidence type="ECO:0000313" key="1">
    <source>
        <dbReference type="EMBL" id="ETN99051.1"/>
    </source>
</evidence>
<dbReference type="AlphaFoldDB" id="X6LD49"/>
<feature type="non-terminal residue" evidence="1">
    <location>
        <position position="97"/>
    </location>
</feature>
<name>X6LD49_RETFI</name>
<sequence>MKMKTKTTKLDIWTRKKDGEFGDMAISDRVRILGKKTCVMRYQNKIQFEREDYVNLSRGKAGVAKYIGEIDLMIEIVQTRRSHLVLVNGWATSVNTL</sequence>
<evidence type="ECO:0000313" key="2">
    <source>
        <dbReference type="Proteomes" id="UP000023152"/>
    </source>
</evidence>
<dbReference type="Proteomes" id="UP000023152">
    <property type="component" value="Unassembled WGS sequence"/>
</dbReference>
<dbReference type="OrthoDB" id="2130750at2759"/>
<comment type="caution">
    <text evidence="1">The sequence shown here is derived from an EMBL/GenBank/DDBJ whole genome shotgun (WGS) entry which is preliminary data.</text>
</comment>
<dbReference type="EMBL" id="ASPP01045085">
    <property type="protein sequence ID" value="ETN99051.1"/>
    <property type="molecule type" value="Genomic_DNA"/>
</dbReference>
<keyword evidence="2" id="KW-1185">Reference proteome</keyword>
<organism evidence="1 2">
    <name type="scientific">Reticulomyxa filosa</name>
    <dbReference type="NCBI Taxonomy" id="46433"/>
    <lineage>
        <taxon>Eukaryota</taxon>
        <taxon>Sar</taxon>
        <taxon>Rhizaria</taxon>
        <taxon>Retaria</taxon>
        <taxon>Foraminifera</taxon>
        <taxon>Monothalamids</taxon>
        <taxon>Reticulomyxidae</taxon>
        <taxon>Reticulomyxa</taxon>
    </lineage>
</organism>
<gene>
    <name evidence="1" type="ORF">RFI_38436</name>
</gene>
<proteinExistence type="predicted"/>
<reference evidence="1 2" key="1">
    <citation type="journal article" date="2013" name="Curr. Biol.">
        <title>The Genome of the Foraminiferan Reticulomyxa filosa.</title>
        <authorList>
            <person name="Glockner G."/>
            <person name="Hulsmann N."/>
            <person name="Schleicher M."/>
            <person name="Noegel A.A."/>
            <person name="Eichinger L."/>
            <person name="Gallinger C."/>
            <person name="Pawlowski J."/>
            <person name="Sierra R."/>
            <person name="Euteneuer U."/>
            <person name="Pillet L."/>
            <person name="Moustafa A."/>
            <person name="Platzer M."/>
            <person name="Groth M."/>
            <person name="Szafranski K."/>
            <person name="Schliwa M."/>
        </authorList>
    </citation>
    <scope>NUCLEOTIDE SEQUENCE [LARGE SCALE GENOMIC DNA]</scope>
</reference>
<accession>X6LD49</accession>